<feature type="compositionally biased region" description="Polar residues" evidence="1">
    <location>
        <begin position="604"/>
        <end position="615"/>
    </location>
</feature>
<keyword evidence="2" id="KW-1185">Reference proteome</keyword>
<dbReference type="WBParaSite" id="SPAL_0001214400.1">
    <property type="protein sequence ID" value="SPAL_0001214400.1"/>
    <property type="gene ID" value="SPAL_0001214400"/>
</dbReference>
<name>A0A0N5C2D4_STREA</name>
<feature type="compositionally biased region" description="Low complexity" evidence="1">
    <location>
        <begin position="411"/>
        <end position="426"/>
    </location>
</feature>
<accession>A0A0N5C2D4</accession>
<feature type="region of interest" description="Disordered" evidence="1">
    <location>
        <begin position="408"/>
        <end position="486"/>
    </location>
</feature>
<sequence length="925" mass="105316">MNPYLNGLSDISGQPFFNQDVNRIQRQNNISMMPTNSNLQPNSSNSLTNLINALNRSGHINSNGIPNYNNTFDTINTINNSIPINNRISQNTIQQQPSNLPNSVRCEVKPNINYNEPNYSNLKLLLSSNQNPNVNSNVRKDIMQNNSLNQNINQKPKSTNYDPSILHSLFPAPHFTTEMLSKVNLEASYSEEKNGYDLPFSDIATLRFFYNIGIRHFKNIIAKHEETKNSIPYNNNLISLLNQNNFRGHQEVSNDQTMQKINTNSFSQNIKSTNFQNTPEYIETPILFRNGNSSNNIYANNLSLNNRMQSNINQKNAIELLQQQQMNLRDDLNSHQRTNYPIQYQSVVQTQQKIVSEPLNFLQSHQRVLNEPSNFDNTYQRGNIITNQQNMSISMYEASNNIEVRRDCSNDKTSTSSNETNSNGNISEKKDTTPEIKQEAEDDYDYSSNFSLNNEENEVNKLSPSPSSSPEVSNDNDLTNNLNSSTSTAIESDDFLNHSMEIKSEFTKQFPVCIIQRVSDIVNILNNDSRNKITNNKSDDDLVDPEEFKDTIDYQEEILGINENRTLQQKIHENGKLTIDKMKNILNNINSLSEIEELSDDLTMESTSSNISNPSKRPRQPSLEKQLNVNNLSEFDNNPSLKDDSIKQNGVKRFKESNSDSDTFYSNCSSDKNLAKLPSKSISKIDNSGEFLSFLINSNSFNDDDVATLLYSDGKYSISSEKINILENTIDQSRFGEVCSTKSGKENEDFGKISNRNVVESETLRDKKTINLNINNIIVSPFIDSYISYIKNEFLRQLRKKRRSQLQNRTPINLNTSENNISISLPQESSSNVNKVQIYNSSNQERVEAPKNITENISLLESVQNFPRIQNTSVDISNNLQPNQIPSNISESFFKIDNSPSKIHYHIALQRSSELEELLKGSMSK</sequence>
<feature type="compositionally biased region" description="Low complexity" evidence="1">
    <location>
        <begin position="463"/>
        <end position="486"/>
    </location>
</feature>
<reference evidence="3" key="1">
    <citation type="submission" date="2017-02" db="UniProtKB">
        <authorList>
            <consortium name="WormBaseParasite"/>
        </authorList>
    </citation>
    <scope>IDENTIFICATION</scope>
</reference>
<feature type="compositionally biased region" description="Basic and acidic residues" evidence="1">
    <location>
        <begin position="427"/>
        <end position="439"/>
    </location>
</feature>
<dbReference type="STRING" id="174720.A0A0N5C2D4"/>
<feature type="region of interest" description="Disordered" evidence="1">
    <location>
        <begin position="600"/>
        <end position="623"/>
    </location>
</feature>
<organism evidence="2 3">
    <name type="scientific">Strongyloides papillosus</name>
    <name type="common">Intestinal threadworm</name>
    <dbReference type="NCBI Taxonomy" id="174720"/>
    <lineage>
        <taxon>Eukaryota</taxon>
        <taxon>Metazoa</taxon>
        <taxon>Ecdysozoa</taxon>
        <taxon>Nematoda</taxon>
        <taxon>Chromadorea</taxon>
        <taxon>Rhabditida</taxon>
        <taxon>Tylenchina</taxon>
        <taxon>Panagrolaimomorpha</taxon>
        <taxon>Strongyloidoidea</taxon>
        <taxon>Strongyloididae</taxon>
        <taxon>Strongyloides</taxon>
    </lineage>
</organism>
<dbReference type="Proteomes" id="UP000046392">
    <property type="component" value="Unplaced"/>
</dbReference>
<proteinExistence type="predicted"/>
<protein>
    <submittedName>
        <fullName evidence="3">HSF_DOMAIN domain-containing protein</fullName>
    </submittedName>
</protein>
<evidence type="ECO:0000256" key="1">
    <source>
        <dbReference type="SAM" id="MobiDB-lite"/>
    </source>
</evidence>
<evidence type="ECO:0000313" key="3">
    <source>
        <dbReference type="WBParaSite" id="SPAL_0001214400.1"/>
    </source>
</evidence>
<dbReference type="AlphaFoldDB" id="A0A0N5C2D4"/>
<evidence type="ECO:0000313" key="2">
    <source>
        <dbReference type="Proteomes" id="UP000046392"/>
    </source>
</evidence>